<dbReference type="EMBL" id="BSOW01000039">
    <property type="protein sequence ID" value="GLR90912.1"/>
    <property type="molecule type" value="Genomic_DNA"/>
</dbReference>
<proteinExistence type="predicted"/>
<evidence type="ECO:0000313" key="1">
    <source>
        <dbReference type="EMBL" id="GLR90912.1"/>
    </source>
</evidence>
<evidence type="ECO:0008006" key="3">
    <source>
        <dbReference type="Google" id="ProtNLM"/>
    </source>
</evidence>
<protein>
    <recommendedName>
        <fullName evidence="3">RiboL-PSP-HEPN domain-containing protein</fullName>
    </recommendedName>
</protein>
<sequence>MEAERTDSGEHLMWYEGLAGNAWTGLWSGYVVCSGSCPGIRKIDAPCSACNAEPYDLSPERLTLDGREFVINPVFMGAEGRFEDYIYLQMLQREWQRPAAEFQGLSHFPDAERPSARAALLLLFWSYFETRIERLHRSAMRKLPPRVLDDALRRYNGIGHRLYGLYKIFYGINYFEDLRAHGFAEVADLLEDVHRRRNDFSHGKPQAVNDATVNALVANLKAEHEAWIAVYNSRVGS</sequence>
<gene>
    <name evidence="1" type="ORF">GCM10007857_76280</name>
</gene>
<name>A0ABQ6B966_9BRAD</name>
<evidence type="ECO:0000313" key="2">
    <source>
        <dbReference type="Proteomes" id="UP001156905"/>
    </source>
</evidence>
<accession>A0ABQ6B966</accession>
<reference evidence="2" key="1">
    <citation type="journal article" date="2019" name="Int. J. Syst. Evol. Microbiol.">
        <title>The Global Catalogue of Microorganisms (GCM) 10K type strain sequencing project: providing services to taxonomists for standard genome sequencing and annotation.</title>
        <authorList>
            <consortium name="The Broad Institute Genomics Platform"/>
            <consortium name="The Broad Institute Genome Sequencing Center for Infectious Disease"/>
            <person name="Wu L."/>
            <person name="Ma J."/>
        </authorList>
    </citation>
    <scope>NUCLEOTIDE SEQUENCE [LARGE SCALE GENOMIC DNA]</scope>
    <source>
        <strain evidence="2">NBRC 102520</strain>
    </source>
</reference>
<dbReference type="Proteomes" id="UP001156905">
    <property type="component" value="Unassembled WGS sequence"/>
</dbReference>
<keyword evidence="2" id="KW-1185">Reference proteome</keyword>
<organism evidence="1 2">
    <name type="scientific">Bradyrhizobium iriomotense</name>
    <dbReference type="NCBI Taxonomy" id="441950"/>
    <lineage>
        <taxon>Bacteria</taxon>
        <taxon>Pseudomonadati</taxon>
        <taxon>Pseudomonadota</taxon>
        <taxon>Alphaproteobacteria</taxon>
        <taxon>Hyphomicrobiales</taxon>
        <taxon>Nitrobacteraceae</taxon>
        <taxon>Bradyrhizobium</taxon>
    </lineage>
</organism>
<comment type="caution">
    <text evidence="1">The sequence shown here is derived from an EMBL/GenBank/DDBJ whole genome shotgun (WGS) entry which is preliminary data.</text>
</comment>